<dbReference type="InterPro" id="IPR032675">
    <property type="entry name" value="LRR_dom_sf"/>
</dbReference>
<evidence type="ECO:0000313" key="1">
    <source>
        <dbReference type="EMBL" id="TCD69380.1"/>
    </source>
</evidence>
<sequence>MTGQAQVSVDEALLQCISHAESILSILTATQWRLYGPRTPATAIQEQLSRLVTEIMPSCGAILKTIQNAKCHVHRLPVELLANIIYPPQHLVFKWPLSMLTSSLNGSGYVDSVERYGLLRQVCRRWKSIVDARPEQAIVFTARGSRDPATRYRSVKSFLGRSATFPLDIVTADSTSLGAIAAVSGRLRRLQIICDVGLPGDFLFFDKPVPLLECLDIRPGHNYDDGPSILPELFSLQAPRLYRLKLGCFLEWQPAQFSTLTHLHVEGLLGDEGNNSISPLLGLLRHNPALQVVNLIALDTWLDQLVETHEPVPRDEVIYPTQLRHLYLSDCTVHQVQYLFRHLHLPPGVSLAIVELRGAGEADVFEMFTARGDSFENLQGLHSLATSAIGFNGCPLSIGTGPCGSLLVGSHELAEENAISSAASSPFSGTIREVWLDHEEYDFREDGPTFPDFPALEKLVLSNCHIYVFQEILRHLTIEPLAGGSEPSAHPPIRCRNLRTIFISDEADSDTSQFKAVLYHLLAMVESRHAYGCPIRHIRLHCLHQDIVKPMIKILQQYVDTVEVDVEVLLMEIPVNLGEDSAIPWPRWNFE</sequence>
<organism evidence="1 2">
    <name type="scientific">Steccherinum ochraceum</name>
    <dbReference type="NCBI Taxonomy" id="92696"/>
    <lineage>
        <taxon>Eukaryota</taxon>
        <taxon>Fungi</taxon>
        <taxon>Dikarya</taxon>
        <taxon>Basidiomycota</taxon>
        <taxon>Agaricomycotina</taxon>
        <taxon>Agaricomycetes</taxon>
        <taxon>Polyporales</taxon>
        <taxon>Steccherinaceae</taxon>
        <taxon>Steccherinum</taxon>
    </lineage>
</organism>
<dbReference type="Gene3D" id="3.80.10.10">
    <property type="entry name" value="Ribonuclease Inhibitor"/>
    <property type="match status" value="1"/>
</dbReference>
<dbReference type="EMBL" id="RWJN01000043">
    <property type="protein sequence ID" value="TCD69380.1"/>
    <property type="molecule type" value="Genomic_DNA"/>
</dbReference>
<accession>A0A4R0RKY5</accession>
<proteinExistence type="predicted"/>
<reference evidence="1 2" key="1">
    <citation type="submission" date="2018-11" db="EMBL/GenBank/DDBJ databases">
        <title>Genome assembly of Steccherinum ochraceum LE-BIN_3174, the white-rot fungus of the Steccherinaceae family (The Residual Polyporoid clade, Polyporales, Basidiomycota).</title>
        <authorList>
            <person name="Fedorova T.V."/>
            <person name="Glazunova O.A."/>
            <person name="Landesman E.O."/>
            <person name="Moiseenko K.V."/>
            <person name="Psurtseva N.V."/>
            <person name="Savinova O.S."/>
            <person name="Shakhova N.V."/>
            <person name="Tyazhelova T.V."/>
            <person name="Vasina D.V."/>
        </authorList>
    </citation>
    <scope>NUCLEOTIDE SEQUENCE [LARGE SCALE GENOMIC DNA]</scope>
    <source>
        <strain evidence="1 2">LE-BIN_3174</strain>
    </source>
</reference>
<comment type="caution">
    <text evidence="1">The sequence shown here is derived from an EMBL/GenBank/DDBJ whole genome shotgun (WGS) entry which is preliminary data.</text>
</comment>
<dbReference type="Proteomes" id="UP000292702">
    <property type="component" value="Unassembled WGS sequence"/>
</dbReference>
<keyword evidence="2" id="KW-1185">Reference proteome</keyword>
<evidence type="ECO:0000313" key="2">
    <source>
        <dbReference type="Proteomes" id="UP000292702"/>
    </source>
</evidence>
<evidence type="ECO:0008006" key="3">
    <source>
        <dbReference type="Google" id="ProtNLM"/>
    </source>
</evidence>
<dbReference type="STRING" id="92696.A0A4R0RKY5"/>
<gene>
    <name evidence="1" type="ORF">EIP91_007936</name>
</gene>
<name>A0A4R0RKY5_9APHY</name>
<protein>
    <recommendedName>
        <fullName evidence="3">F-box domain-containing protein</fullName>
    </recommendedName>
</protein>
<dbReference type="SUPFAM" id="SSF52047">
    <property type="entry name" value="RNI-like"/>
    <property type="match status" value="1"/>
</dbReference>
<dbReference type="AlphaFoldDB" id="A0A4R0RKY5"/>